<evidence type="ECO:0000256" key="1">
    <source>
        <dbReference type="ARBA" id="ARBA00010531"/>
    </source>
</evidence>
<dbReference type="Proteomes" id="UP000694871">
    <property type="component" value="Unplaced"/>
</dbReference>
<sequence length="282" mass="31940">MAASMMRCCLRAVSVQCPSPIFTRIGKHSAVVPAFANLLISNRPYASKKQSSKTKAKKKTAVPELLYEKKRYKPALPIGPTDDVYLTWCYQRPVYEAEVAVDMLKKFQELDFTSPRQFVYADITLDMSMDKKKPVEPFTATVLLPHCFLDNTHKVLVFTENADEAVIAKEHGAAFVGGYELVKPIADGEIQADFYVSVPPMLSKINSLRSVLKDKHPKSKNGSVSYDIPKMLSFFQVCLEYRVENENVIKPWFARLDMPNDQIVANLDALIKDICKYRPLSY</sequence>
<comment type="similarity">
    <text evidence="1">Belongs to the universal ribosomal protein uL1 family.</text>
</comment>
<dbReference type="Gene3D" id="3.30.190.20">
    <property type="match status" value="1"/>
</dbReference>
<dbReference type="PANTHER" id="PTHR36427:SF3">
    <property type="entry name" value="LARGE RIBOSOMAL SUBUNIT PROTEIN UL1M"/>
    <property type="match status" value="1"/>
</dbReference>
<evidence type="ECO:0000256" key="3">
    <source>
        <dbReference type="ARBA" id="ARBA00023274"/>
    </source>
</evidence>
<dbReference type="Gene3D" id="3.40.50.790">
    <property type="match status" value="1"/>
</dbReference>
<dbReference type="InterPro" id="IPR028364">
    <property type="entry name" value="Ribosomal_uL1/biogenesis"/>
</dbReference>
<proteinExistence type="inferred from homology"/>
<accession>A0ABM1KS78</accession>
<dbReference type="SUPFAM" id="SSF56808">
    <property type="entry name" value="Ribosomal protein L1"/>
    <property type="match status" value="1"/>
</dbReference>
<keyword evidence="3" id="KW-0687">Ribonucleoprotein</keyword>
<dbReference type="PANTHER" id="PTHR36427">
    <property type="entry name" value="54S RIBOSOMAL PROTEIN L1, MITOCHONDRIAL"/>
    <property type="match status" value="1"/>
</dbReference>
<evidence type="ECO:0000313" key="4">
    <source>
        <dbReference type="Proteomes" id="UP000694871"/>
    </source>
</evidence>
<gene>
    <name evidence="5" type="primary">MRPL1</name>
</gene>
<evidence type="ECO:0000313" key="5">
    <source>
        <dbReference type="RefSeq" id="XP_015276565.1"/>
    </source>
</evidence>
<feature type="non-terminal residue" evidence="5">
    <location>
        <position position="282"/>
    </location>
</feature>
<dbReference type="GeneID" id="107118721"/>
<dbReference type="InterPro" id="IPR016095">
    <property type="entry name" value="Ribosomal_uL1_3-a/b-sand"/>
</dbReference>
<dbReference type="RefSeq" id="XP_015276565.1">
    <property type="nucleotide sequence ID" value="XM_015421079.1"/>
</dbReference>
<reference evidence="5" key="1">
    <citation type="submission" date="2025-08" db="UniProtKB">
        <authorList>
            <consortium name="RefSeq"/>
        </authorList>
    </citation>
    <scope>IDENTIFICATION</scope>
</reference>
<dbReference type="InterPro" id="IPR023674">
    <property type="entry name" value="Ribosomal_uL1-like"/>
</dbReference>
<dbReference type="GO" id="GO:0005840">
    <property type="term" value="C:ribosome"/>
    <property type="evidence" value="ECO:0007669"/>
    <property type="project" value="UniProtKB-KW"/>
</dbReference>
<name>A0ABM1KS78_GEKJA</name>
<keyword evidence="4" id="KW-1185">Reference proteome</keyword>
<protein>
    <submittedName>
        <fullName evidence="5">39S ribosomal protein L1, mitochondrial</fullName>
    </submittedName>
</protein>
<evidence type="ECO:0000256" key="2">
    <source>
        <dbReference type="ARBA" id="ARBA00022980"/>
    </source>
</evidence>
<dbReference type="Pfam" id="PF00687">
    <property type="entry name" value="Ribosomal_L1"/>
    <property type="match status" value="1"/>
</dbReference>
<organism evidence="4 5">
    <name type="scientific">Gekko japonicus</name>
    <name type="common">Schlegel's Japanese gecko</name>
    <dbReference type="NCBI Taxonomy" id="146911"/>
    <lineage>
        <taxon>Eukaryota</taxon>
        <taxon>Metazoa</taxon>
        <taxon>Chordata</taxon>
        <taxon>Craniata</taxon>
        <taxon>Vertebrata</taxon>
        <taxon>Euteleostomi</taxon>
        <taxon>Lepidosauria</taxon>
        <taxon>Squamata</taxon>
        <taxon>Bifurcata</taxon>
        <taxon>Gekkota</taxon>
        <taxon>Gekkonidae</taxon>
        <taxon>Gekkoninae</taxon>
        <taxon>Gekko</taxon>
    </lineage>
</organism>
<keyword evidence="2 5" id="KW-0689">Ribosomal protein</keyword>